<keyword evidence="10 12" id="KW-0472">Membrane</keyword>
<keyword evidence="7 12" id="KW-0132">Cell division</keyword>
<evidence type="ECO:0000256" key="11">
    <source>
        <dbReference type="ARBA" id="ARBA00023306"/>
    </source>
</evidence>
<evidence type="ECO:0000313" key="16">
    <source>
        <dbReference type="EMBL" id="RRJ88650.1"/>
    </source>
</evidence>
<comment type="function">
    <text evidence="1">Part of the ABC transporter FtsEX involved in cellular division.</text>
</comment>
<dbReference type="InterPro" id="IPR003838">
    <property type="entry name" value="ABC3_permease_C"/>
</dbReference>
<evidence type="ECO:0000256" key="13">
    <source>
        <dbReference type="SAM" id="Phobius"/>
    </source>
</evidence>
<dbReference type="InterPro" id="IPR004513">
    <property type="entry name" value="FtsX"/>
</dbReference>
<dbReference type="InterPro" id="IPR040690">
    <property type="entry name" value="FtsX_ECD"/>
</dbReference>
<evidence type="ECO:0000256" key="8">
    <source>
        <dbReference type="ARBA" id="ARBA00022692"/>
    </source>
</evidence>
<dbReference type="OrthoDB" id="9812531at2"/>
<feature type="domain" description="FtsX extracellular" evidence="15">
    <location>
        <begin position="57"/>
        <end position="161"/>
    </location>
</feature>
<keyword evidence="17" id="KW-1185">Reference proteome</keyword>
<dbReference type="Gene3D" id="3.30.70.3040">
    <property type="match status" value="1"/>
</dbReference>
<evidence type="ECO:0000256" key="4">
    <source>
        <dbReference type="ARBA" id="ARBA00011160"/>
    </source>
</evidence>
<evidence type="ECO:0000256" key="5">
    <source>
        <dbReference type="ARBA" id="ARBA00021907"/>
    </source>
</evidence>
<evidence type="ECO:0000256" key="1">
    <source>
        <dbReference type="ARBA" id="ARBA00003552"/>
    </source>
</evidence>
<dbReference type="EMBL" id="RQVS01000001">
    <property type="protein sequence ID" value="RRJ88650.1"/>
    <property type="molecule type" value="Genomic_DNA"/>
</dbReference>
<dbReference type="PANTHER" id="PTHR47755">
    <property type="entry name" value="CELL DIVISION PROTEIN FTSX"/>
    <property type="match status" value="1"/>
</dbReference>
<dbReference type="Pfam" id="PF18075">
    <property type="entry name" value="FtsX_ECD"/>
    <property type="match status" value="1"/>
</dbReference>
<evidence type="ECO:0000256" key="3">
    <source>
        <dbReference type="ARBA" id="ARBA00007379"/>
    </source>
</evidence>
<feature type="transmembrane region" description="Helical" evidence="13">
    <location>
        <begin position="227"/>
        <end position="256"/>
    </location>
</feature>
<keyword evidence="11 12" id="KW-0131">Cell cycle</keyword>
<evidence type="ECO:0000256" key="12">
    <source>
        <dbReference type="PIRNR" id="PIRNR003097"/>
    </source>
</evidence>
<keyword evidence="8 13" id="KW-0812">Transmembrane</keyword>
<organism evidence="16 17">
    <name type="scientific">Gulosibacter macacae</name>
    <dbReference type="NCBI Taxonomy" id="2488791"/>
    <lineage>
        <taxon>Bacteria</taxon>
        <taxon>Bacillati</taxon>
        <taxon>Actinomycetota</taxon>
        <taxon>Actinomycetes</taxon>
        <taxon>Micrococcales</taxon>
        <taxon>Microbacteriaceae</taxon>
        <taxon>Gulosibacter</taxon>
    </lineage>
</organism>
<dbReference type="GO" id="GO:0005886">
    <property type="term" value="C:plasma membrane"/>
    <property type="evidence" value="ECO:0007669"/>
    <property type="project" value="UniProtKB-SubCell"/>
</dbReference>
<dbReference type="RefSeq" id="WP_124968744.1">
    <property type="nucleotide sequence ID" value="NZ_RQVS01000001.1"/>
</dbReference>
<keyword evidence="6 12" id="KW-1003">Cell membrane</keyword>
<keyword evidence="9 13" id="KW-1133">Transmembrane helix</keyword>
<dbReference type="PIRSF" id="PIRSF003097">
    <property type="entry name" value="FtsX"/>
    <property type="match status" value="1"/>
</dbReference>
<evidence type="ECO:0000256" key="9">
    <source>
        <dbReference type="ARBA" id="ARBA00022989"/>
    </source>
</evidence>
<sequence>MMLGFVMGEMWQGLRRNTSMVISVVLVTFVSLTFVGAALLLQFQIQGMKTYWYDRAQIAIDFCTDVSASPDCVGGQATEAQRQAVEDELNGPALTPYIERYFFESQQDAYDRFVEQFKDDPLVSFVKPEQLNEAFWINLTNPEDSDIVIQTIRGMPGVESVTDQRQFLDSIFAVLNGASVTAFAVAIVMLVAAVLLVATTIRLSAFSRRRELRIMRLVGASNGFIQAPFILEGLFAGLVGSLLAAGTILAGTHFFVQGYVAPRMPALQLVGVWPEAVIVAGILIVMGAGLAAIASSISIRRYLRV</sequence>
<comment type="subunit">
    <text evidence="4">Forms a membrane-associated complex with FtsE.</text>
</comment>
<evidence type="ECO:0000256" key="10">
    <source>
        <dbReference type="ARBA" id="ARBA00023136"/>
    </source>
</evidence>
<dbReference type="GO" id="GO:0051301">
    <property type="term" value="P:cell division"/>
    <property type="evidence" value="ECO:0007669"/>
    <property type="project" value="UniProtKB-KW"/>
</dbReference>
<comment type="subcellular location">
    <subcellularLocation>
        <location evidence="2">Cell membrane</location>
        <topology evidence="2">Multi-pass membrane protein</topology>
    </subcellularLocation>
</comment>
<evidence type="ECO:0000259" key="15">
    <source>
        <dbReference type="Pfam" id="PF18075"/>
    </source>
</evidence>
<comment type="similarity">
    <text evidence="3 12">Belongs to the ABC-4 integral membrane protein family. FtsX subfamily.</text>
</comment>
<evidence type="ECO:0000256" key="7">
    <source>
        <dbReference type="ARBA" id="ARBA00022618"/>
    </source>
</evidence>
<evidence type="ECO:0000259" key="14">
    <source>
        <dbReference type="Pfam" id="PF02687"/>
    </source>
</evidence>
<protein>
    <recommendedName>
        <fullName evidence="5 12">Cell division protein FtsX</fullName>
    </recommendedName>
</protein>
<evidence type="ECO:0000256" key="6">
    <source>
        <dbReference type="ARBA" id="ARBA00022475"/>
    </source>
</evidence>
<feature type="domain" description="ABC3 transporter permease C-terminal" evidence="14">
    <location>
        <begin position="184"/>
        <end position="301"/>
    </location>
</feature>
<dbReference type="Proteomes" id="UP000274391">
    <property type="component" value="Unassembled WGS sequence"/>
</dbReference>
<proteinExistence type="inferred from homology"/>
<accession>A0A3P3W110</accession>
<name>A0A3P3W110_9MICO</name>
<dbReference type="PANTHER" id="PTHR47755:SF1">
    <property type="entry name" value="CELL DIVISION PROTEIN FTSX"/>
    <property type="match status" value="1"/>
</dbReference>
<comment type="caution">
    <text evidence="16">The sequence shown here is derived from an EMBL/GenBank/DDBJ whole genome shotgun (WGS) entry which is preliminary data.</text>
</comment>
<dbReference type="NCBIfam" id="NF038346">
    <property type="entry name" value="FtsX_actino"/>
    <property type="match status" value="1"/>
</dbReference>
<evidence type="ECO:0000256" key="2">
    <source>
        <dbReference type="ARBA" id="ARBA00004651"/>
    </source>
</evidence>
<feature type="transmembrane region" description="Helical" evidence="13">
    <location>
        <begin position="276"/>
        <end position="299"/>
    </location>
</feature>
<dbReference type="AlphaFoldDB" id="A0A3P3W110"/>
<feature type="transmembrane region" description="Helical" evidence="13">
    <location>
        <begin position="182"/>
        <end position="206"/>
    </location>
</feature>
<dbReference type="Pfam" id="PF02687">
    <property type="entry name" value="FtsX"/>
    <property type="match status" value="1"/>
</dbReference>
<feature type="transmembrane region" description="Helical" evidence="13">
    <location>
        <begin position="21"/>
        <end position="45"/>
    </location>
</feature>
<dbReference type="InterPro" id="IPR047929">
    <property type="entry name" value="FtsX_actino"/>
</dbReference>
<evidence type="ECO:0000313" key="17">
    <source>
        <dbReference type="Proteomes" id="UP000274391"/>
    </source>
</evidence>
<reference evidence="16 17" key="1">
    <citation type="submission" date="2018-11" db="EMBL/GenBank/DDBJ databases">
        <title>YIM 102482-1 draft genome.</title>
        <authorList>
            <person name="Li G."/>
            <person name="Jiang Y."/>
        </authorList>
    </citation>
    <scope>NUCLEOTIDE SEQUENCE [LARGE SCALE GENOMIC DNA]</scope>
    <source>
        <strain evidence="16 17">YIM 102482-1</strain>
    </source>
</reference>
<gene>
    <name evidence="16" type="ORF">EG850_00430</name>
</gene>